<dbReference type="EMBL" id="KV454426">
    <property type="protein sequence ID" value="ODQ82372.1"/>
    <property type="molecule type" value="Genomic_DNA"/>
</dbReference>
<organism evidence="2 3">
    <name type="scientific">Babjeviella inositovora NRRL Y-12698</name>
    <dbReference type="NCBI Taxonomy" id="984486"/>
    <lineage>
        <taxon>Eukaryota</taxon>
        <taxon>Fungi</taxon>
        <taxon>Dikarya</taxon>
        <taxon>Ascomycota</taxon>
        <taxon>Saccharomycotina</taxon>
        <taxon>Pichiomycetes</taxon>
        <taxon>Serinales incertae sedis</taxon>
        <taxon>Babjeviella</taxon>
    </lineage>
</organism>
<name>A0A1E3QZ63_9ASCO</name>
<feature type="region of interest" description="Disordered" evidence="1">
    <location>
        <begin position="156"/>
        <end position="181"/>
    </location>
</feature>
<evidence type="ECO:0000256" key="1">
    <source>
        <dbReference type="SAM" id="MobiDB-lite"/>
    </source>
</evidence>
<accession>A0A1E3QZ63</accession>
<dbReference type="AlphaFoldDB" id="A0A1E3QZ63"/>
<keyword evidence="3" id="KW-1185">Reference proteome</keyword>
<proteinExistence type="predicted"/>
<dbReference type="GeneID" id="30145246"/>
<evidence type="ECO:0000313" key="2">
    <source>
        <dbReference type="EMBL" id="ODQ82372.1"/>
    </source>
</evidence>
<gene>
    <name evidence="2" type="ORF">BABINDRAFT_158981</name>
</gene>
<protein>
    <submittedName>
        <fullName evidence="2">Uncharacterized protein</fullName>
    </submittedName>
</protein>
<dbReference type="RefSeq" id="XP_018987700.1">
    <property type="nucleotide sequence ID" value="XM_019127393.1"/>
</dbReference>
<reference evidence="3" key="1">
    <citation type="submission" date="2016-05" db="EMBL/GenBank/DDBJ databases">
        <title>Comparative genomics of biotechnologically important yeasts.</title>
        <authorList>
            <consortium name="DOE Joint Genome Institute"/>
            <person name="Riley R."/>
            <person name="Haridas S."/>
            <person name="Wolfe K.H."/>
            <person name="Lopes M.R."/>
            <person name="Hittinger C.T."/>
            <person name="Goker M."/>
            <person name="Salamov A."/>
            <person name="Wisecaver J."/>
            <person name="Long T.M."/>
            <person name="Aerts A.L."/>
            <person name="Barry K."/>
            <person name="Choi C."/>
            <person name="Clum A."/>
            <person name="Coughlan A.Y."/>
            <person name="Deshpande S."/>
            <person name="Douglass A.P."/>
            <person name="Hanson S.J."/>
            <person name="Klenk H.-P."/>
            <person name="Labutti K."/>
            <person name="Lapidus A."/>
            <person name="Lindquist E."/>
            <person name="Lipzen A."/>
            <person name="Meier-Kolthoff J.P."/>
            <person name="Ohm R.A."/>
            <person name="Otillar R.P."/>
            <person name="Pangilinan J."/>
            <person name="Peng Y."/>
            <person name="Rokas A."/>
            <person name="Rosa C.A."/>
            <person name="Scheuner C."/>
            <person name="Sibirny A.A."/>
            <person name="Slot J.C."/>
            <person name="Stielow J.B."/>
            <person name="Sun H."/>
            <person name="Kurtzman C.P."/>
            <person name="Blackwell M."/>
            <person name="Grigoriev I.V."/>
            <person name="Jeffries T.W."/>
        </authorList>
    </citation>
    <scope>NUCLEOTIDE SEQUENCE [LARGE SCALE GENOMIC DNA]</scope>
    <source>
        <strain evidence="3">NRRL Y-12698</strain>
    </source>
</reference>
<evidence type="ECO:0000313" key="3">
    <source>
        <dbReference type="Proteomes" id="UP000094336"/>
    </source>
</evidence>
<sequence>MTNKSSGLLLDREMGKFEINQTADTTPKKSFLSPSKSYTQTFKTPVAQKTAISTPYNGTETPLVASDKENCLSGNKRGPTTPITPTLDTLRTSVPRKRLTKIGDITIDEGFLDSSMDTNMRMWTKSAGGKKQKDNLVNRGEGDGLNNLVQRLADLATPTKATSPSARSDSDVGKTPPTEGKVRRTLRHALSFGDLLSKSNVDMEHWDALGDAELKIDSDEDWVSNRKQVSNANYLESVEARYCLWKTRAELKRSKELVEFLTMERKFALEEALCRS</sequence>
<dbReference type="Proteomes" id="UP000094336">
    <property type="component" value="Unassembled WGS sequence"/>
</dbReference>